<dbReference type="Pfam" id="PF00440">
    <property type="entry name" value="TetR_N"/>
    <property type="match status" value="1"/>
</dbReference>
<dbReference type="InterPro" id="IPR023772">
    <property type="entry name" value="DNA-bd_HTH_TetR-type_CS"/>
</dbReference>
<dbReference type="InterPro" id="IPR001647">
    <property type="entry name" value="HTH_TetR"/>
</dbReference>
<keyword evidence="3" id="KW-0804">Transcription</keyword>
<accession>A0ABV2ACG9</accession>
<dbReference type="InterPro" id="IPR009057">
    <property type="entry name" value="Homeodomain-like_sf"/>
</dbReference>
<proteinExistence type="predicted"/>
<evidence type="ECO:0000256" key="1">
    <source>
        <dbReference type="ARBA" id="ARBA00023015"/>
    </source>
</evidence>
<keyword evidence="7" id="KW-1185">Reference proteome</keyword>
<dbReference type="EMBL" id="JBEPIJ010000017">
    <property type="protein sequence ID" value="MES0874913.1"/>
    <property type="molecule type" value="Genomic_DNA"/>
</dbReference>
<name>A0ABV2ACG9_9GAMM</name>
<reference evidence="6 7" key="1">
    <citation type="submission" date="2024-06" db="EMBL/GenBank/DDBJ databases">
        <authorList>
            <person name="Li Z."/>
            <person name="Jiang Y."/>
        </authorList>
    </citation>
    <scope>NUCLEOTIDE SEQUENCE [LARGE SCALE GENOMIC DNA]</scope>
    <source>
        <strain evidence="6 7">HSW-8</strain>
    </source>
</reference>
<feature type="DNA-binding region" description="H-T-H motif" evidence="4">
    <location>
        <begin position="78"/>
        <end position="97"/>
    </location>
</feature>
<dbReference type="PROSITE" id="PS01081">
    <property type="entry name" value="HTH_TETR_1"/>
    <property type="match status" value="1"/>
</dbReference>
<organism evidence="6 7">
    <name type="scientific">Sinimarinibacterium thermocellulolyticum</name>
    <dbReference type="NCBI Taxonomy" id="3170016"/>
    <lineage>
        <taxon>Bacteria</taxon>
        <taxon>Pseudomonadati</taxon>
        <taxon>Pseudomonadota</taxon>
        <taxon>Gammaproteobacteria</taxon>
        <taxon>Nevskiales</taxon>
        <taxon>Nevskiaceae</taxon>
        <taxon>Sinimarinibacterium</taxon>
    </lineage>
</organism>
<dbReference type="SUPFAM" id="SSF46689">
    <property type="entry name" value="Homeodomain-like"/>
    <property type="match status" value="1"/>
</dbReference>
<comment type="caution">
    <text evidence="6">The sequence shown here is derived from an EMBL/GenBank/DDBJ whole genome shotgun (WGS) entry which is preliminary data.</text>
</comment>
<dbReference type="Gene3D" id="1.10.357.10">
    <property type="entry name" value="Tetracycline Repressor, domain 2"/>
    <property type="match status" value="1"/>
</dbReference>
<dbReference type="Proteomes" id="UP001465331">
    <property type="component" value="Unassembled WGS sequence"/>
</dbReference>
<dbReference type="RefSeq" id="WP_352890296.1">
    <property type="nucleotide sequence ID" value="NZ_JBEPIJ010000017.1"/>
</dbReference>
<evidence type="ECO:0000256" key="3">
    <source>
        <dbReference type="ARBA" id="ARBA00023163"/>
    </source>
</evidence>
<evidence type="ECO:0000313" key="7">
    <source>
        <dbReference type="Proteomes" id="UP001465331"/>
    </source>
</evidence>
<evidence type="ECO:0000256" key="4">
    <source>
        <dbReference type="PROSITE-ProRule" id="PRU00335"/>
    </source>
</evidence>
<dbReference type="PRINTS" id="PR00455">
    <property type="entry name" value="HTHTETR"/>
</dbReference>
<gene>
    <name evidence="6" type="ORF">ABSH63_12985</name>
</gene>
<dbReference type="PANTHER" id="PTHR30055">
    <property type="entry name" value="HTH-TYPE TRANSCRIPTIONAL REGULATOR RUTR"/>
    <property type="match status" value="1"/>
</dbReference>
<evidence type="ECO:0000259" key="5">
    <source>
        <dbReference type="PROSITE" id="PS50977"/>
    </source>
</evidence>
<evidence type="ECO:0000313" key="6">
    <source>
        <dbReference type="EMBL" id="MES0874913.1"/>
    </source>
</evidence>
<dbReference type="PROSITE" id="PS50977">
    <property type="entry name" value="HTH_TETR_2"/>
    <property type="match status" value="1"/>
</dbReference>
<sequence length="241" mass="26966">MRIIGVILQSTAGCRIIRIQTRKYSECDCTPMPVASDRQTPELLPKKQPRQARAQATFDAIVEAAARLLAAEGYAAVSTNRVAEVAGVSIGSLYEYFPNKQSIVATALARAMSEITAEVSGSMRTALTLPDQPRGGIDYWMRAMTEALEQRGPLLRVALREVPFLWEIPQVRDLSDTLHQIAREGGHKSQRVIHFDDREASTYLLMTMVWSAILQSVLYRPSHLSRERLTQTLVEMVLKLL</sequence>
<keyword evidence="1" id="KW-0805">Transcription regulation</keyword>
<protein>
    <submittedName>
        <fullName evidence="6">TetR/AcrR family transcriptional regulator</fullName>
    </submittedName>
</protein>
<feature type="domain" description="HTH tetR-type" evidence="5">
    <location>
        <begin position="55"/>
        <end position="115"/>
    </location>
</feature>
<evidence type="ECO:0000256" key="2">
    <source>
        <dbReference type="ARBA" id="ARBA00023125"/>
    </source>
</evidence>
<keyword evidence="2 4" id="KW-0238">DNA-binding</keyword>
<dbReference type="InterPro" id="IPR050109">
    <property type="entry name" value="HTH-type_TetR-like_transc_reg"/>
</dbReference>
<dbReference type="PANTHER" id="PTHR30055:SF234">
    <property type="entry name" value="HTH-TYPE TRANSCRIPTIONAL REGULATOR BETI"/>
    <property type="match status" value="1"/>
</dbReference>